<feature type="compositionally biased region" description="Low complexity" evidence="1">
    <location>
        <begin position="136"/>
        <end position="149"/>
    </location>
</feature>
<comment type="caution">
    <text evidence="4">The sequence shown here is derived from an EMBL/GenBank/DDBJ whole genome shotgun (WGS) entry which is preliminary data.</text>
</comment>
<feature type="compositionally biased region" description="Polar residues" evidence="1">
    <location>
        <begin position="158"/>
        <end position="180"/>
    </location>
</feature>
<keyword evidence="5" id="KW-1185">Reference proteome</keyword>
<feature type="chain" id="PRO_5035868944" description="Chitin-binding type-2 domain-containing protein" evidence="2">
    <location>
        <begin position="20"/>
        <end position="180"/>
    </location>
</feature>
<dbReference type="SUPFAM" id="SSF57625">
    <property type="entry name" value="Invertebrate chitin-binding proteins"/>
    <property type="match status" value="1"/>
</dbReference>
<evidence type="ECO:0000256" key="1">
    <source>
        <dbReference type="SAM" id="MobiDB-lite"/>
    </source>
</evidence>
<dbReference type="GO" id="GO:0005576">
    <property type="term" value="C:extracellular region"/>
    <property type="evidence" value="ECO:0007669"/>
    <property type="project" value="InterPro"/>
</dbReference>
<evidence type="ECO:0000256" key="2">
    <source>
        <dbReference type="SAM" id="SignalP"/>
    </source>
</evidence>
<proteinExistence type="predicted"/>
<sequence length="180" mass="19764">MKSILISVVAILSCNLVLAYPPHYNYKCWGVHCYTGHAARGVRTPVAGDCTSFCECQFGNPVWISCPPGLHFNHGIEKCDWPHKARCSAGSTTSRPYYTTDSYYYVTTPGPSTGWPYYSSPLPTYSAEFTTRTWSTENTPPSNPWTNTNDRSTPPVGENTTPGSSTAWPGQDFTTSATTP</sequence>
<dbReference type="InterPro" id="IPR002557">
    <property type="entry name" value="Chitin-bd_dom"/>
</dbReference>
<dbReference type="Pfam" id="PF01607">
    <property type="entry name" value="CBM_14"/>
    <property type="match status" value="1"/>
</dbReference>
<dbReference type="AlphaFoldDB" id="A0A8S1C401"/>
<name>A0A8S1C401_9INSE</name>
<dbReference type="GO" id="GO:0008061">
    <property type="term" value="F:chitin binding"/>
    <property type="evidence" value="ECO:0007669"/>
    <property type="project" value="InterPro"/>
</dbReference>
<dbReference type="EMBL" id="CADEPI010000003">
    <property type="protein sequence ID" value="CAB3360585.1"/>
    <property type="molecule type" value="Genomic_DNA"/>
</dbReference>
<organism evidence="4 5">
    <name type="scientific">Cloeon dipterum</name>
    <dbReference type="NCBI Taxonomy" id="197152"/>
    <lineage>
        <taxon>Eukaryota</taxon>
        <taxon>Metazoa</taxon>
        <taxon>Ecdysozoa</taxon>
        <taxon>Arthropoda</taxon>
        <taxon>Hexapoda</taxon>
        <taxon>Insecta</taxon>
        <taxon>Pterygota</taxon>
        <taxon>Palaeoptera</taxon>
        <taxon>Ephemeroptera</taxon>
        <taxon>Pisciforma</taxon>
        <taxon>Baetidae</taxon>
        <taxon>Cloeon</taxon>
    </lineage>
</organism>
<evidence type="ECO:0000313" key="5">
    <source>
        <dbReference type="Proteomes" id="UP000494165"/>
    </source>
</evidence>
<reference evidence="4 5" key="1">
    <citation type="submission" date="2020-04" db="EMBL/GenBank/DDBJ databases">
        <authorList>
            <person name="Alioto T."/>
            <person name="Alioto T."/>
            <person name="Gomez Garrido J."/>
        </authorList>
    </citation>
    <scope>NUCLEOTIDE SEQUENCE [LARGE SCALE GENOMIC DNA]</scope>
</reference>
<feature type="signal peptide" evidence="2">
    <location>
        <begin position="1"/>
        <end position="19"/>
    </location>
</feature>
<accession>A0A8S1C401</accession>
<dbReference type="OrthoDB" id="6020543at2759"/>
<dbReference type="Gene3D" id="2.170.140.10">
    <property type="entry name" value="Chitin binding domain"/>
    <property type="match status" value="1"/>
</dbReference>
<evidence type="ECO:0000259" key="3">
    <source>
        <dbReference type="PROSITE" id="PS50940"/>
    </source>
</evidence>
<feature type="region of interest" description="Disordered" evidence="1">
    <location>
        <begin position="133"/>
        <end position="180"/>
    </location>
</feature>
<protein>
    <recommendedName>
        <fullName evidence="3">Chitin-binding type-2 domain-containing protein</fullName>
    </recommendedName>
</protein>
<feature type="domain" description="Chitin-binding type-2" evidence="3">
    <location>
        <begin position="30"/>
        <end position="89"/>
    </location>
</feature>
<evidence type="ECO:0000313" key="4">
    <source>
        <dbReference type="EMBL" id="CAB3360585.1"/>
    </source>
</evidence>
<dbReference type="InterPro" id="IPR036508">
    <property type="entry name" value="Chitin-bd_dom_sf"/>
</dbReference>
<keyword evidence="2" id="KW-0732">Signal</keyword>
<dbReference type="Proteomes" id="UP000494165">
    <property type="component" value="Unassembled WGS sequence"/>
</dbReference>
<dbReference type="SMART" id="SM00494">
    <property type="entry name" value="ChtBD2"/>
    <property type="match status" value="1"/>
</dbReference>
<gene>
    <name evidence="4" type="ORF">CLODIP_2_CD08796</name>
</gene>
<dbReference type="PROSITE" id="PS50940">
    <property type="entry name" value="CHIT_BIND_II"/>
    <property type="match status" value="1"/>
</dbReference>